<evidence type="ECO:0000256" key="1">
    <source>
        <dbReference type="SAM" id="Phobius"/>
    </source>
</evidence>
<dbReference type="EMBL" id="CM000880">
    <property type="protein sequence ID" value="KQK21126.1"/>
    <property type="molecule type" value="Genomic_DNA"/>
</dbReference>
<name>A0A0Q3NUH3_BRADI</name>
<organism evidence="2">
    <name type="scientific">Brachypodium distachyon</name>
    <name type="common">Purple false brome</name>
    <name type="synonym">Trachynia distachya</name>
    <dbReference type="NCBI Taxonomy" id="15368"/>
    <lineage>
        <taxon>Eukaryota</taxon>
        <taxon>Viridiplantae</taxon>
        <taxon>Streptophyta</taxon>
        <taxon>Embryophyta</taxon>
        <taxon>Tracheophyta</taxon>
        <taxon>Spermatophyta</taxon>
        <taxon>Magnoliopsida</taxon>
        <taxon>Liliopsida</taxon>
        <taxon>Poales</taxon>
        <taxon>Poaceae</taxon>
        <taxon>BOP clade</taxon>
        <taxon>Pooideae</taxon>
        <taxon>Stipodae</taxon>
        <taxon>Brachypodieae</taxon>
        <taxon>Brachypodium</taxon>
    </lineage>
</organism>
<reference evidence="2" key="2">
    <citation type="submission" date="2017-06" db="EMBL/GenBank/DDBJ databases">
        <title>WGS assembly of Brachypodium distachyon.</title>
        <authorList>
            <consortium name="The International Brachypodium Initiative"/>
            <person name="Lucas S."/>
            <person name="Harmon-Smith M."/>
            <person name="Lail K."/>
            <person name="Tice H."/>
            <person name="Grimwood J."/>
            <person name="Bruce D."/>
            <person name="Barry K."/>
            <person name="Shu S."/>
            <person name="Lindquist E."/>
            <person name="Wang M."/>
            <person name="Pitluck S."/>
            <person name="Vogel J.P."/>
            <person name="Garvin D.F."/>
            <person name="Mockler T.C."/>
            <person name="Schmutz J."/>
            <person name="Rokhsar D."/>
            <person name="Bevan M.W."/>
        </authorList>
    </citation>
    <scope>NUCLEOTIDE SEQUENCE</scope>
    <source>
        <strain evidence="2">Bd21</strain>
    </source>
</reference>
<dbReference type="Proteomes" id="UP000008810">
    <property type="component" value="Chromosome 1"/>
</dbReference>
<accession>A0A0Q3NUH3</accession>
<feature type="transmembrane region" description="Helical" evidence="1">
    <location>
        <begin position="12"/>
        <end position="29"/>
    </location>
</feature>
<sequence length="88" mass="10230">MLEISDLLWYNTVFNLVAGFLSAHWATLIKNWRSTESKFCRSNRLGSIETCLPFVGRKYTREHSSRWLTSRLHNGGLMLEMNLLAIIL</sequence>
<dbReference type="AlphaFoldDB" id="A0A0Q3NUH3"/>
<gene>
    <name evidence="2" type="ORF">BRADI_1g58870v3</name>
</gene>
<evidence type="ECO:0000313" key="2">
    <source>
        <dbReference type="EMBL" id="KQK21126.1"/>
    </source>
</evidence>
<keyword evidence="1" id="KW-0472">Membrane</keyword>
<keyword evidence="4" id="KW-1185">Reference proteome</keyword>
<reference evidence="2 3" key="1">
    <citation type="journal article" date="2010" name="Nature">
        <title>Genome sequencing and analysis of the model grass Brachypodium distachyon.</title>
        <authorList>
            <consortium name="International Brachypodium Initiative"/>
        </authorList>
    </citation>
    <scope>NUCLEOTIDE SEQUENCE [LARGE SCALE GENOMIC DNA]</scope>
    <source>
        <strain evidence="2 3">Bd21</strain>
    </source>
</reference>
<proteinExistence type="predicted"/>
<evidence type="ECO:0000313" key="4">
    <source>
        <dbReference type="Proteomes" id="UP000008810"/>
    </source>
</evidence>
<dbReference type="Gramene" id="KQK21126">
    <property type="protein sequence ID" value="KQK21126"/>
    <property type="gene ID" value="BRADI_1g58870v3"/>
</dbReference>
<protein>
    <submittedName>
        <fullName evidence="2 3">Uncharacterized protein</fullName>
    </submittedName>
</protein>
<dbReference type="EnsemblPlants" id="KQK21126">
    <property type="protein sequence ID" value="KQK21126"/>
    <property type="gene ID" value="BRADI_1g58870v3"/>
</dbReference>
<keyword evidence="1" id="KW-0812">Transmembrane</keyword>
<dbReference type="InParanoid" id="A0A0Q3NUH3"/>
<evidence type="ECO:0000313" key="3">
    <source>
        <dbReference type="EnsemblPlants" id="KQK21126"/>
    </source>
</evidence>
<keyword evidence="1" id="KW-1133">Transmembrane helix</keyword>
<reference evidence="3" key="3">
    <citation type="submission" date="2018-08" db="UniProtKB">
        <authorList>
            <consortium name="EnsemblPlants"/>
        </authorList>
    </citation>
    <scope>IDENTIFICATION</scope>
    <source>
        <strain evidence="3">cv. Bd21</strain>
    </source>
</reference>